<dbReference type="EMBL" id="BMJC01000005">
    <property type="protein sequence ID" value="GGB19858.1"/>
    <property type="molecule type" value="Genomic_DNA"/>
</dbReference>
<gene>
    <name evidence="1" type="ORF">GCM10011511_49530</name>
</gene>
<dbReference type="Proteomes" id="UP000607559">
    <property type="component" value="Unassembled WGS sequence"/>
</dbReference>
<reference evidence="1" key="1">
    <citation type="journal article" date="2014" name="Int. J. Syst. Evol. Microbiol.">
        <title>Complete genome sequence of Corynebacterium casei LMG S-19264T (=DSM 44701T), isolated from a smear-ripened cheese.</title>
        <authorList>
            <consortium name="US DOE Joint Genome Institute (JGI-PGF)"/>
            <person name="Walter F."/>
            <person name="Albersmeier A."/>
            <person name="Kalinowski J."/>
            <person name="Ruckert C."/>
        </authorList>
    </citation>
    <scope>NUCLEOTIDE SEQUENCE</scope>
    <source>
        <strain evidence="1">CGMCC 1.15448</strain>
    </source>
</reference>
<evidence type="ECO:0000313" key="1">
    <source>
        <dbReference type="EMBL" id="GGB19858.1"/>
    </source>
</evidence>
<sequence length="80" mass="9109">MVNDGAIKSLNEIFNHIPKSTVAADCGKKVTRFTFLMENVEEFKMRELFKIGALCDLTVSQTLELAKEQYLKNNSEKLKP</sequence>
<protein>
    <submittedName>
        <fullName evidence="1">Uncharacterized protein</fullName>
    </submittedName>
</protein>
<dbReference type="AlphaFoldDB" id="A0A8J2XVZ8"/>
<accession>A0A8J2XVZ8</accession>
<evidence type="ECO:0000313" key="2">
    <source>
        <dbReference type="Proteomes" id="UP000607559"/>
    </source>
</evidence>
<comment type="caution">
    <text evidence="1">The sequence shown here is derived from an EMBL/GenBank/DDBJ whole genome shotgun (WGS) entry which is preliminary data.</text>
</comment>
<name>A0A8J2XVZ8_9BACT</name>
<proteinExistence type="predicted"/>
<reference evidence="1" key="2">
    <citation type="submission" date="2020-09" db="EMBL/GenBank/DDBJ databases">
        <authorList>
            <person name="Sun Q."/>
            <person name="Zhou Y."/>
        </authorList>
    </citation>
    <scope>NUCLEOTIDE SEQUENCE</scope>
    <source>
        <strain evidence="1">CGMCC 1.15448</strain>
    </source>
</reference>
<keyword evidence="2" id="KW-1185">Reference proteome</keyword>
<organism evidence="1 2">
    <name type="scientific">Puia dinghuensis</name>
    <dbReference type="NCBI Taxonomy" id="1792502"/>
    <lineage>
        <taxon>Bacteria</taxon>
        <taxon>Pseudomonadati</taxon>
        <taxon>Bacteroidota</taxon>
        <taxon>Chitinophagia</taxon>
        <taxon>Chitinophagales</taxon>
        <taxon>Chitinophagaceae</taxon>
        <taxon>Puia</taxon>
    </lineage>
</organism>